<dbReference type="Gene3D" id="3.60.40.10">
    <property type="entry name" value="PPM-type phosphatase domain"/>
    <property type="match status" value="1"/>
</dbReference>
<dbReference type="PANTHER" id="PTHR13832">
    <property type="entry name" value="PROTEIN PHOSPHATASE 2C"/>
    <property type="match status" value="1"/>
</dbReference>
<evidence type="ECO:0000313" key="2">
    <source>
        <dbReference type="EMBL" id="GIZ03453.1"/>
    </source>
</evidence>
<dbReference type="AlphaFoldDB" id="A0AAV4Y8N0"/>
<dbReference type="EMBL" id="BPLR01018950">
    <property type="protein sequence ID" value="GIZ03453.1"/>
    <property type="molecule type" value="Genomic_DNA"/>
</dbReference>
<dbReference type="GO" id="GO:0004722">
    <property type="term" value="F:protein serine/threonine phosphatase activity"/>
    <property type="evidence" value="ECO:0007669"/>
    <property type="project" value="InterPro"/>
</dbReference>
<dbReference type="Pfam" id="PF00481">
    <property type="entry name" value="PP2C"/>
    <property type="match status" value="1"/>
</dbReference>
<sequence length="106" mass="12488">MVQTNRYIVRNYREFSKLSHYADQSRRISQITFERWAHRNGILKKYNKKSGKYGAIPLSTDHSPQDYAERMRIQKVGGCVRDGRVMGVIEVSRSIGDGQYKKLWNY</sequence>
<accession>A0AAV4Y8N0</accession>
<evidence type="ECO:0000259" key="1">
    <source>
        <dbReference type="Pfam" id="PF00481"/>
    </source>
</evidence>
<keyword evidence="3" id="KW-1185">Reference proteome</keyword>
<proteinExistence type="predicted"/>
<organism evidence="2 3">
    <name type="scientific">Caerostris extrusa</name>
    <name type="common">Bark spider</name>
    <name type="synonym">Caerostris bankana</name>
    <dbReference type="NCBI Taxonomy" id="172846"/>
    <lineage>
        <taxon>Eukaryota</taxon>
        <taxon>Metazoa</taxon>
        <taxon>Ecdysozoa</taxon>
        <taxon>Arthropoda</taxon>
        <taxon>Chelicerata</taxon>
        <taxon>Arachnida</taxon>
        <taxon>Araneae</taxon>
        <taxon>Araneomorphae</taxon>
        <taxon>Entelegynae</taxon>
        <taxon>Araneoidea</taxon>
        <taxon>Araneidae</taxon>
        <taxon>Caerostris</taxon>
    </lineage>
</organism>
<evidence type="ECO:0000313" key="3">
    <source>
        <dbReference type="Proteomes" id="UP001054945"/>
    </source>
</evidence>
<reference evidence="2 3" key="1">
    <citation type="submission" date="2021-06" db="EMBL/GenBank/DDBJ databases">
        <title>Caerostris extrusa draft genome.</title>
        <authorList>
            <person name="Kono N."/>
            <person name="Arakawa K."/>
        </authorList>
    </citation>
    <scope>NUCLEOTIDE SEQUENCE [LARGE SCALE GENOMIC DNA]</scope>
</reference>
<protein>
    <recommendedName>
        <fullName evidence="1">PPM-type phosphatase domain-containing protein</fullName>
    </recommendedName>
</protein>
<dbReference type="InterPro" id="IPR015655">
    <property type="entry name" value="PP2C"/>
</dbReference>
<comment type="caution">
    <text evidence="2">The sequence shown here is derived from an EMBL/GenBank/DDBJ whole genome shotgun (WGS) entry which is preliminary data.</text>
</comment>
<gene>
    <name evidence="2" type="primary">ILKAP</name>
    <name evidence="2" type="ORF">CEXT_103431</name>
</gene>
<dbReference type="InterPro" id="IPR001932">
    <property type="entry name" value="PPM-type_phosphatase-like_dom"/>
</dbReference>
<name>A0AAV4Y8N0_CAEEX</name>
<dbReference type="InterPro" id="IPR036457">
    <property type="entry name" value="PPM-type-like_dom_sf"/>
</dbReference>
<dbReference type="PANTHER" id="PTHR13832:SF699">
    <property type="entry name" value="INTEGRIN-LINKED KINASE-ASSOCIATED SERINE_THREONINE PHOSPHATASE 2C"/>
    <property type="match status" value="1"/>
</dbReference>
<feature type="domain" description="PPM-type phosphatase" evidence="1">
    <location>
        <begin position="54"/>
        <end position="102"/>
    </location>
</feature>
<dbReference type="Proteomes" id="UP001054945">
    <property type="component" value="Unassembled WGS sequence"/>
</dbReference>
<dbReference type="SUPFAM" id="SSF81606">
    <property type="entry name" value="PP2C-like"/>
    <property type="match status" value="1"/>
</dbReference>